<evidence type="ECO:0000256" key="7">
    <source>
        <dbReference type="RuleBase" id="RU363032"/>
    </source>
</evidence>
<feature type="transmembrane region" description="Helical" evidence="7">
    <location>
        <begin position="74"/>
        <end position="101"/>
    </location>
</feature>
<comment type="similarity">
    <text evidence="7">Belongs to the binding-protein-dependent transport system permease family.</text>
</comment>
<dbReference type="InterPro" id="IPR035906">
    <property type="entry name" value="MetI-like_sf"/>
</dbReference>
<dbReference type="SUPFAM" id="SSF161098">
    <property type="entry name" value="MetI-like"/>
    <property type="match status" value="1"/>
</dbReference>
<evidence type="ECO:0000256" key="3">
    <source>
        <dbReference type="ARBA" id="ARBA00022475"/>
    </source>
</evidence>
<feature type="transmembrane region" description="Helical" evidence="7">
    <location>
        <begin position="146"/>
        <end position="169"/>
    </location>
</feature>
<evidence type="ECO:0000256" key="6">
    <source>
        <dbReference type="ARBA" id="ARBA00023136"/>
    </source>
</evidence>
<dbReference type="PROSITE" id="PS50928">
    <property type="entry name" value="ABC_TM1"/>
    <property type="match status" value="1"/>
</dbReference>
<evidence type="ECO:0000256" key="2">
    <source>
        <dbReference type="ARBA" id="ARBA00022448"/>
    </source>
</evidence>
<evidence type="ECO:0000256" key="4">
    <source>
        <dbReference type="ARBA" id="ARBA00022692"/>
    </source>
</evidence>
<keyword evidence="3" id="KW-1003">Cell membrane</keyword>
<keyword evidence="6 7" id="KW-0472">Membrane</keyword>
<evidence type="ECO:0000256" key="1">
    <source>
        <dbReference type="ARBA" id="ARBA00004651"/>
    </source>
</evidence>
<reference evidence="10" key="1">
    <citation type="journal article" date="2019" name="Int. J. Syst. Evol. Microbiol.">
        <title>The Global Catalogue of Microorganisms (GCM) 10K type strain sequencing project: providing services to taxonomists for standard genome sequencing and annotation.</title>
        <authorList>
            <consortium name="The Broad Institute Genomics Platform"/>
            <consortium name="The Broad Institute Genome Sequencing Center for Infectious Disease"/>
            <person name="Wu L."/>
            <person name="Ma J."/>
        </authorList>
    </citation>
    <scope>NUCLEOTIDE SEQUENCE [LARGE SCALE GENOMIC DNA]</scope>
    <source>
        <strain evidence="10">CGMCC 1.19062</strain>
    </source>
</reference>
<organism evidence="9 10">
    <name type="scientific">Lacibacterium aquatile</name>
    <dbReference type="NCBI Taxonomy" id="1168082"/>
    <lineage>
        <taxon>Bacteria</taxon>
        <taxon>Pseudomonadati</taxon>
        <taxon>Pseudomonadota</taxon>
        <taxon>Alphaproteobacteria</taxon>
        <taxon>Rhodospirillales</taxon>
        <taxon>Rhodospirillaceae</taxon>
    </lineage>
</organism>
<evidence type="ECO:0000313" key="9">
    <source>
        <dbReference type="EMBL" id="MFD2264588.1"/>
    </source>
</evidence>
<keyword evidence="2 7" id="KW-0813">Transport</keyword>
<keyword evidence="5 7" id="KW-1133">Transmembrane helix</keyword>
<feature type="domain" description="ABC transmembrane type-1" evidence="8">
    <location>
        <begin position="78"/>
        <end position="269"/>
    </location>
</feature>
<keyword evidence="10" id="KW-1185">Reference proteome</keyword>
<dbReference type="PANTHER" id="PTHR32243:SF18">
    <property type="entry name" value="INNER MEMBRANE ABC TRANSPORTER PERMEASE PROTEIN YCJP"/>
    <property type="match status" value="1"/>
</dbReference>
<proteinExistence type="inferred from homology"/>
<dbReference type="Pfam" id="PF00528">
    <property type="entry name" value="BPD_transp_1"/>
    <property type="match status" value="1"/>
</dbReference>
<gene>
    <name evidence="9" type="ORF">ACFSM5_16910</name>
</gene>
<feature type="transmembrane region" description="Helical" evidence="7">
    <location>
        <begin position="17"/>
        <end position="39"/>
    </location>
</feature>
<dbReference type="InterPro" id="IPR000515">
    <property type="entry name" value="MetI-like"/>
</dbReference>
<sequence>MSADQTSTERVTIERRLWLFVAGAIVCVNGFFPAIWILLTSLKTDSELQVKPITYLPVDATMKNYLQAFTEQPLLTFVFNSVVVAVGATILSLLVAALAAYPIARLQMRYRNLVLSAIVAISMFPLISIMVPLYQTMRALGLLNSYLALILPYSVLNLPVCVLMLVSFFQGIPKDLENAAMIDGCTRIGALFKVVLPLSAPGVFTAGIISFVNAWDEFLLALSMNSSMTMRTLPVGITLYQGEFAFPWPIISAALMVAIVPIAVLIVIFQERVVSGLTSGGMKG</sequence>
<evidence type="ECO:0000259" key="8">
    <source>
        <dbReference type="PROSITE" id="PS50928"/>
    </source>
</evidence>
<comment type="subcellular location">
    <subcellularLocation>
        <location evidence="1 7">Cell membrane</location>
        <topology evidence="1 7">Multi-pass membrane protein</topology>
    </subcellularLocation>
</comment>
<name>A0ABW5DV68_9PROT</name>
<dbReference type="RefSeq" id="WP_379877682.1">
    <property type="nucleotide sequence ID" value="NZ_JBHUIP010000013.1"/>
</dbReference>
<feature type="transmembrane region" description="Helical" evidence="7">
    <location>
        <begin position="190"/>
        <end position="215"/>
    </location>
</feature>
<dbReference type="Gene3D" id="1.10.3720.10">
    <property type="entry name" value="MetI-like"/>
    <property type="match status" value="1"/>
</dbReference>
<feature type="transmembrane region" description="Helical" evidence="7">
    <location>
        <begin position="113"/>
        <end position="134"/>
    </location>
</feature>
<evidence type="ECO:0000256" key="5">
    <source>
        <dbReference type="ARBA" id="ARBA00022989"/>
    </source>
</evidence>
<dbReference type="PANTHER" id="PTHR32243">
    <property type="entry name" value="MALTOSE TRANSPORT SYSTEM PERMEASE-RELATED"/>
    <property type="match status" value="1"/>
</dbReference>
<protein>
    <submittedName>
        <fullName evidence="9">Carbohydrate ABC transporter permease</fullName>
    </submittedName>
</protein>
<dbReference type="CDD" id="cd06261">
    <property type="entry name" value="TM_PBP2"/>
    <property type="match status" value="1"/>
</dbReference>
<keyword evidence="4 7" id="KW-0812">Transmembrane</keyword>
<dbReference type="InterPro" id="IPR050901">
    <property type="entry name" value="BP-dep_ABC_trans_perm"/>
</dbReference>
<comment type="caution">
    <text evidence="9">The sequence shown here is derived from an EMBL/GenBank/DDBJ whole genome shotgun (WGS) entry which is preliminary data.</text>
</comment>
<dbReference type="Proteomes" id="UP001597295">
    <property type="component" value="Unassembled WGS sequence"/>
</dbReference>
<dbReference type="EMBL" id="JBHUIP010000013">
    <property type="protein sequence ID" value="MFD2264588.1"/>
    <property type="molecule type" value="Genomic_DNA"/>
</dbReference>
<accession>A0ABW5DV68</accession>
<evidence type="ECO:0000313" key="10">
    <source>
        <dbReference type="Proteomes" id="UP001597295"/>
    </source>
</evidence>
<feature type="transmembrane region" description="Helical" evidence="7">
    <location>
        <begin position="248"/>
        <end position="269"/>
    </location>
</feature>